<dbReference type="PROSITE" id="PS50110">
    <property type="entry name" value="RESPONSE_REGULATORY"/>
    <property type="match status" value="1"/>
</dbReference>
<dbReference type="RefSeq" id="WP_018371512.1">
    <property type="nucleotide sequence ID" value="NZ_UHFR01000005.1"/>
</dbReference>
<dbReference type="SUPFAM" id="SSF52172">
    <property type="entry name" value="CheY-like"/>
    <property type="match status" value="1"/>
</dbReference>
<evidence type="ECO:0000256" key="4">
    <source>
        <dbReference type="PROSITE-ProRule" id="PRU00169"/>
    </source>
</evidence>
<dbReference type="Gene3D" id="3.40.50.2300">
    <property type="match status" value="1"/>
</dbReference>
<evidence type="ECO:0000256" key="1">
    <source>
        <dbReference type="ARBA" id="ARBA00023015"/>
    </source>
</evidence>
<evidence type="ECO:0000313" key="8">
    <source>
        <dbReference type="Proteomes" id="UP000254634"/>
    </source>
</evidence>
<dbReference type="Pfam" id="PF00072">
    <property type="entry name" value="Response_reg"/>
    <property type="match status" value="1"/>
</dbReference>
<dbReference type="GO" id="GO:0043565">
    <property type="term" value="F:sequence-specific DNA binding"/>
    <property type="evidence" value="ECO:0007669"/>
    <property type="project" value="InterPro"/>
</dbReference>
<keyword evidence="2" id="KW-0238">DNA-binding</keyword>
<dbReference type="InterPro" id="IPR001789">
    <property type="entry name" value="Sig_transdc_resp-reg_receiver"/>
</dbReference>
<sequence>MKTIVISEKDALLVRAFETVIHKIPQCQLAEVVRKNKDLLSICEYQVPDMIFMEVTDEDMALIAQLHKLYPSIAIYVMTFSNDFRFIKALLNSGIRDYILKPISIIRIRQLIENEDDSLHQFLIEKLLAITVNRRFDQIHETIEEMSGYIVKGYRENPNKTKYEVDQMLKEAISLMNCLTKAKRETYQEQFSLTRQMYQEKFRVQFLLFQIIDELFKQQSIQKTQQLAQYYRYIDENISENISLSDAAIACNMSQSYLSRLIKERYHIGFNLYIQYRKIEMAKQLFYFNDEKIIDAAFQLSYSEPSYFCKVFKKIEGVPPMVLKKEMEQEKLVF</sequence>
<dbReference type="PROSITE" id="PS01124">
    <property type="entry name" value="HTH_ARAC_FAMILY_2"/>
    <property type="match status" value="1"/>
</dbReference>
<accession>A0A380L1Y6</accession>
<dbReference type="InterPro" id="IPR018060">
    <property type="entry name" value="HTH_AraC"/>
</dbReference>
<comment type="caution">
    <text evidence="4">Lacks conserved residue(s) required for the propagation of feature annotation.</text>
</comment>
<organism evidence="7 8">
    <name type="scientific">Streptococcus massiliensis</name>
    <dbReference type="NCBI Taxonomy" id="313439"/>
    <lineage>
        <taxon>Bacteria</taxon>
        <taxon>Bacillati</taxon>
        <taxon>Bacillota</taxon>
        <taxon>Bacilli</taxon>
        <taxon>Lactobacillales</taxon>
        <taxon>Streptococcaceae</taxon>
        <taxon>Streptococcus</taxon>
    </lineage>
</organism>
<dbReference type="GO" id="GO:0000160">
    <property type="term" value="P:phosphorelay signal transduction system"/>
    <property type="evidence" value="ECO:0007669"/>
    <property type="project" value="InterPro"/>
</dbReference>
<dbReference type="PANTHER" id="PTHR43280">
    <property type="entry name" value="ARAC-FAMILY TRANSCRIPTIONAL REGULATOR"/>
    <property type="match status" value="1"/>
</dbReference>
<dbReference type="PANTHER" id="PTHR43280:SF10">
    <property type="entry name" value="REGULATORY PROTEIN POCR"/>
    <property type="match status" value="1"/>
</dbReference>
<dbReference type="STRING" id="1123307.GCA_000380065_00821"/>
<dbReference type="GO" id="GO:0003700">
    <property type="term" value="F:DNA-binding transcription factor activity"/>
    <property type="evidence" value="ECO:0007669"/>
    <property type="project" value="InterPro"/>
</dbReference>
<dbReference type="Pfam" id="PF12833">
    <property type="entry name" value="HTH_18"/>
    <property type="match status" value="1"/>
</dbReference>
<name>A0A380L1Y6_9STRE</name>
<dbReference type="Proteomes" id="UP000254634">
    <property type="component" value="Unassembled WGS sequence"/>
</dbReference>
<dbReference type="OrthoDB" id="342399at2"/>
<evidence type="ECO:0000256" key="3">
    <source>
        <dbReference type="ARBA" id="ARBA00023163"/>
    </source>
</evidence>
<keyword evidence="8" id="KW-1185">Reference proteome</keyword>
<dbReference type="SMART" id="SM00342">
    <property type="entry name" value="HTH_ARAC"/>
    <property type="match status" value="1"/>
</dbReference>
<feature type="domain" description="Response regulatory" evidence="6">
    <location>
        <begin position="3"/>
        <end position="116"/>
    </location>
</feature>
<evidence type="ECO:0000259" key="5">
    <source>
        <dbReference type="PROSITE" id="PS01124"/>
    </source>
</evidence>
<gene>
    <name evidence="7" type="primary">trrA</name>
    <name evidence="7" type="ORF">NCTC13765_01764</name>
</gene>
<proteinExistence type="predicted"/>
<keyword evidence="3" id="KW-0804">Transcription</keyword>
<dbReference type="Gene3D" id="1.10.10.60">
    <property type="entry name" value="Homeodomain-like"/>
    <property type="match status" value="2"/>
</dbReference>
<dbReference type="EMBL" id="UHFR01000005">
    <property type="protein sequence ID" value="SUN77247.1"/>
    <property type="molecule type" value="Genomic_DNA"/>
</dbReference>
<dbReference type="InterPro" id="IPR011006">
    <property type="entry name" value="CheY-like_superfamily"/>
</dbReference>
<evidence type="ECO:0000313" key="7">
    <source>
        <dbReference type="EMBL" id="SUN77247.1"/>
    </source>
</evidence>
<feature type="domain" description="HTH araC/xylS-type" evidence="5">
    <location>
        <begin position="228"/>
        <end position="326"/>
    </location>
</feature>
<dbReference type="SUPFAM" id="SSF46689">
    <property type="entry name" value="Homeodomain-like"/>
    <property type="match status" value="2"/>
</dbReference>
<protein>
    <submittedName>
        <fullName evidence="7">AraC family transcriptional regulator</fullName>
    </submittedName>
</protein>
<dbReference type="InterPro" id="IPR009057">
    <property type="entry name" value="Homeodomain-like_sf"/>
</dbReference>
<evidence type="ECO:0000256" key="2">
    <source>
        <dbReference type="ARBA" id="ARBA00023125"/>
    </source>
</evidence>
<reference evidence="7" key="1">
    <citation type="submission" date="2018-06" db="EMBL/GenBank/DDBJ databases">
        <authorList>
            <consortium name="Pathogen Informatics"/>
            <person name="Doyle S."/>
        </authorList>
    </citation>
    <scope>NUCLEOTIDE SEQUENCE [LARGE SCALE GENOMIC DNA]</scope>
    <source>
        <strain evidence="7">NCTC13765</strain>
    </source>
</reference>
<evidence type="ECO:0000259" key="6">
    <source>
        <dbReference type="PROSITE" id="PS50110"/>
    </source>
</evidence>
<keyword evidence="1" id="KW-0805">Transcription regulation</keyword>
<dbReference type="AlphaFoldDB" id="A0A380L1Y6"/>